<feature type="chain" id="PRO_5045899171" evidence="11">
    <location>
        <begin position="35"/>
        <end position="728"/>
    </location>
</feature>
<keyword evidence="4" id="KW-0479">Metal-binding</keyword>
<feature type="domain" description="CopC" evidence="12">
    <location>
        <begin position="33"/>
        <end position="129"/>
    </location>
</feature>
<gene>
    <name evidence="14" type="ORF">OG469_20030</name>
</gene>
<evidence type="ECO:0000256" key="9">
    <source>
        <dbReference type="SAM" id="MobiDB-lite"/>
    </source>
</evidence>
<dbReference type="Proteomes" id="UP001432014">
    <property type="component" value="Chromosome"/>
</dbReference>
<evidence type="ECO:0000256" key="10">
    <source>
        <dbReference type="SAM" id="Phobius"/>
    </source>
</evidence>
<feature type="transmembrane region" description="Helical" evidence="10">
    <location>
        <begin position="161"/>
        <end position="180"/>
    </location>
</feature>
<feature type="transmembrane region" description="Helical" evidence="10">
    <location>
        <begin position="324"/>
        <end position="344"/>
    </location>
</feature>
<evidence type="ECO:0000313" key="14">
    <source>
        <dbReference type="EMBL" id="WUS57596.1"/>
    </source>
</evidence>
<feature type="transmembrane region" description="Helical" evidence="10">
    <location>
        <begin position="557"/>
        <end position="574"/>
    </location>
</feature>
<feature type="region of interest" description="Disordered" evidence="9">
    <location>
        <begin position="462"/>
        <end position="505"/>
    </location>
</feature>
<evidence type="ECO:0000256" key="8">
    <source>
        <dbReference type="ARBA" id="ARBA00023136"/>
    </source>
</evidence>
<dbReference type="InterPro" id="IPR008620">
    <property type="entry name" value="FixH"/>
</dbReference>
<evidence type="ECO:0000256" key="6">
    <source>
        <dbReference type="ARBA" id="ARBA00022989"/>
    </source>
</evidence>
<dbReference type="SUPFAM" id="SSF81296">
    <property type="entry name" value="E set domains"/>
    <property type="match status" value="1"/>
</dbReference>
<feature type="domain" description="Copper resistance protein D" evidence="13">
    <location>
        <begin position="388"/>
        <end position="467"/>
    </location>
</feature>
<feature type="compositionally biased region" description="Basic and acidic residues" evidence="9">
    <location>
        <begin position="478"/>
        <end position="505"/>
    </location>
</feature>
<keyword evidence="2" id="KW-1003">Cell membrane</keyword>
<evidence type="ECO:0000256" key="5">
    <source>
        <dbReference type="ARBA" id="ARBA00022729"/>
    </source>
</evidence>
<evidence type="ECO:0000313" key="15">
    <source>
        <dbReference type="Proteomes" id="UP001432014"/>
    </source>
</evidence>
<protein>
    <submittedName>
        <fullName evidence="14">FixH family protein</fullName>
    </submittedName>
</protein>
<keyword evidence="8 10" id="KW-0472">Membrane</keyword>
<evidence type="ECO:0000256" key="1">
    <source>
        <dbReference type="ARBA" id="ARBA00004651"/>
    </source>
</evidence>
<keyword evidence="15" id="KW-1185">Reference proteome</keyword>
<dbReference type="Pfam" id="PF05751">
    <property type="entry name" value="FixH"/>
    <property type="match status" value="1"/>
</dbReference>
<dbReference type="Gene3D" id="2.60.40.1220">
    <property type="match status" value="1"/>
</dbReference>
<dbReference type="InterPro" id="IPR014755">
    <property type="entry name" value="Cu-Rt/internalin_Ig-like"/>
</dbReference>
<feature type="signal peptide" evidence="11">
    <location>
        <begin position="1"/>
        <end position="34"/>
    </location>
</feature>
<comment type="subcellular location">
    <subcellularLocation>
        <location evidence="1">Cell membrane</location>
        <topology evidence="1">Multi-pass membrane protein</topology>
    </subcellularLocation>
</comment>
<dbReference type="Pfam" id="PF04234">
    <property type="entry name" value="CopC"/>
    <property type="match status" value="1"/>
</dbReference>
<feature type="transmembrane region" description="Helical" evidence="10">
    <location>
        <begin position="192"/>
        <end position="210"/>
    </location>
</feature>
<keyword evidence="6 10" id="KW-1133">Transmembrane helix</keyword>
<keyword evidence="3 10" id="KW-0812">Transmembrane</keyword>
<dbReference type="RefSeq" id="WP_329496772.1">
    <property type="nucleotide sequence ID" value="NZ_CP108460.1"/>
</dbReference>
<feature type="region of interest" description="Disordered" evidence="9">
    <location>
        <begin position="267"/>
        <end position="306"/>
    </location>
</feature>
<sequence>MLKASHRRLTGLLGILGALLALMVAGAGPASAHAALQSTDPAQNSVLATAPGFVTLTFSESVSLSGDSVRVLDPAGRPVDTGNPGHADGRENTARVGLNSGLAGGTYTVAWRAVSDDSHPVGGAFTFSIGAPSDTSVSASALQEAKADGLVAALYGTGRTVAYGAFALLMGAAGFVLLCWPAGAAVRTVQRLLMTGWVALLVSTIAVLLLRGPYERGSGLGQAFDLSLVRSTLDERIGTALAARLLLLATAGVFLSLLVGQLGGPVPAKAVSDPEPGTRVPADAGTGTGTGTGGESDTHEDADEDELRRLEERAAERPQREARIGLGVAGVLLAIALSATWVGADHASVGIQVWLALPFGILHLIAMALWLGGLATLLVGLRHGLGAATADRFSKIAFGSVAALAVTGVYQSWRGLGSWNALVDTEYGRLLLIKVGCVGAMLGVAWISRSWVARLRTAGAEPAAAAGRATDGEPATGVERDGAAEPDATEQRDGAAQDSTAERPAEELVAAGTTASGTTAPVDPVRRAQLERQRAARSNAGRERGFTPAKAGLRRSVLVEAGVAVAVLVVTTMLTNSPPGRVAQAVGAGADRPAASAPAGGAAGGAQAPQTVPGQTMELKLPYDTGGRTANAKGTATVTLNPARAGANEVHLKLDGPDGRPVEVPEVQLAFTLPDRDLGPLPVALTAEGTGRWAGTAQLPLAGNWVVSVVVRSSDIDQATETKSLKIG</sequence>
<evidence type="ECO:0000259" key="12">
    <source>
        <dbReference type="Pfam" id="PF04234"/>
    </source>
</evidence>
<feature type="transmembrane region" description="Helical" evidence="10">
    <location>
        <begin position="430"/>
        <end position="447"/>
    </location>
</feature>
<feature type="region of interest" description="Disordered" evidence="9">
    <location>
        <begin position="584"/>
        <end position="613"/>
    </location>
</feature>
<name>A0ABZ1W9R3_9ACTN</name>
<accession>A0ABZ1W9R3</accession>
<dbReference type="InterPro" id="IPR032694">
    <property type="entry name" value="CopC/D"/>
</dbReference>
<evidence type="ECO:0000256" key="3">
    <source>
        <dbReference type="ARBA" id="ARBA00022692"/>
    </source>
</evidence>
<keyword evidence="7" id="KW-0186">Copper</keyword>
<feature type="transmembrane region" description="Helical" evidence="10">
    <location>
        <begin position="237"/>
        <end position="259"/>
    </location>
</feature>
<dbReference type="PANTHER" id="PTHR34820">
    <property type="entry name" value="INNER MEMBRANE PROTEIN YEBZ"/>
    <property type="match status" value="1"/>
</dbReference>
<evidence type="ECO:0000256" key="2">
    <source>
        <dbReference type="ARBA" id="ARBA00022475"/>
    </source>
</evidence>
<dbReference type="InterPro" id="IPR008457">
    <property type="entry name" value="Cu-R_CopD_dom"/>
</dbReference>
<evidence type="ECO:0000256" key="4">
    <source>
        <dbReference type="ARBA" id="ARBA00022723"/>
    </source>
</evidence>
<evidence type="ECO:0000259" key="13">
    <source>
        <dbReference type="Pfam" id="PF05425"/>
    </source>
</evidence>
<proteinExistence type="predicted"/>
<feature type="transmembrane region" description="Helical" evidence="10">
    <location>
        <begin position="393"/>
        <end position="410"/>
    </location>
</feature>
<feature type="transmembrane region" description="Helical" evidence="10">
    <location>
        <begin position="356"/>
        <end position="381"/>
    </location>
</feature>
<organism evidence="14 15">
    <name type="scientific">Kitasatospora herbaricolor</name>
    <dbReference type="NCBI Taxonomy" id="68217"/>
    <lineage>
        <taxon>Bacteria</taxon>
        <taxon>Bacillati</taxon>
        <taxon>Actinomycetota</taxon>
        <taxon>Actinomycetes</taxon>
        <taxon>Kitasatosporales</taxon>
        <taxon>Streptomycetaceae</taxon>
        <taxon>Kitasatospora</taxon>
    </lineage>
</organism>
<dbReference type="InterPro" id="IPR014756">
    <property type="entry name" value="Ig_E-set"/>
</dbReference>
<dbReference type="Pfam" id="PF05425">
    <property type="entry name" value="CopD"/>
    <property type="match status" value="1"/>
</dbReference>
<feature type="compositionally biased region" description="Low complexity" evidence="9">
    <location>
        <begin position="462"/>
        <end position="475"/>
    </location>
</feature>
<dbReference type="EMBL" id="CP108482">
    <property type="protein sequence ID" value="WUS57596.1"/>
    <property type="molecule type" value="Genomic_DNA"/>
</dbReference>
<reference evidence="14 15" key="1">
    <citation type="submission" date="2022-10" db="EMBL/GenBank/DDBJ databases">
        <title>The complete genomes of actinobacterial strains from the NBC collection.</title>
        <authorList>
            <person name="Joergensen T.S."/>
            <person name="Alvarez Arevalo M."/>
            <person name="Sterndorff E.B."/>
            <person name="Faurdal D."/>
            <person name="Vuksanovic O."/>
            <person name="Mourched A.-S."/>
            <person name="Charusanti P."/>
            <person name="Shaw S."/>
            <person name="Blin K."/>
            <person name="Weber T."/>
        </authorList>
    </citation>
    <scope>NUCLEOTIDE SEQUENCE [LARGE SCALE GENOMIC DNA]</scope>
    <source>
        <strain evidence="14 15">NBC_01247</strain>
    </source>
</reference>
<dbReference type="PANTHER" id="PTHR34820:SF4">
    <property type="entry name" value="INNER MEMBRANE PROTEIN YEBZ"/>
    <property type="match status" value="1"/>
</dbReference>
<evidence type="ECO:0000256" key="11">
    <source>
        <dbReference type="SAM" id="SignalP"/>
    </source>
</evidence>
<keyword evidence="5 11" id="KW-0732">Signal</keyword>
<dbReference type="InterPro" id="IPR007348">
    <property type="entry name" value="CopC_dom"/>
</dbReference>
<evidence type="ECO:0000256" key="7">
    <source>
        <dbReference type="ARBA" id="ARBA00023008"/>
    </source>
</evidence>